<feature type="coiled-coil region" evidence="9">
    <location>
        <begin position="1626"/>
        <end position="1660"/>
    </location>
</feature>
<keyword evidence="11" id="KW-1185">Reference proteome</keyword>
<proteinExistence type="predicted"/>
<evidence type="ECO:0000313" key="13">
    <source>
        <dbReference type="WBParaSite" id="TREG1_96190.1"/>
    </source>
</evidence>
<keyword evidence="2" id="KW-0963">Cytoplasm</keyword>
<evidence type="ECO:0000256" key="6">
    <source>
        <dbReference type="ARBA" id="ARBA00023212"/>
    </source>
</evidence>
<feature type="compositionally biased region" description="Low complexity" evidence="10">
    <location>
        <begin position="1251"/>
        <end position="1260"/>
    </location>
</feature>
<feature type="coiled-coil region" evidence="9">
    <location>
        <begin position="1421"/>
        <end position="1455"/>
    </location>
</feature>
<dbReference type="InterPro" id="IPR001680">
    <property type="entry name" value="WD40_rpt"/>
</dbReference>
<keyword evidence="7" id="KW-0966">Cell projection</keyword>
<evidence type="ECO:0000256" key="10">
    <source>
        <dbReference type="SAM" id="MobiDB-lite"/>
    </source>
</evidence>
<evidence type="ECO:0000313" key="12">
    <source>
        <dbReference type="WBParaSite" id="TREG1_96060.4"/>
    </source>
</evidence>
<evidence type="ECO:0000256" key="2">
    <source>
        <dbReference type="ARBA" id="ARBA00022490"/>
    </source>
</evidence>
<feature type="region of interest" description="Disordered" evidence="10">
    <location>
        <begin position="1485"/>
        <end position="1513"/>
    </location>
</feature>
<feature type="coiled-coil region" evidence="9">
    <location>
        <begin position="789"/>
        <end position="823"/>
    </location>
</feature>
<keyword evidence="6" id="KW-0206">Cytoskeleton</keyword>
<evidence type="ECO:0000256" key="5">
    <source>
        <dbReference type="ARBA" id="ARBA00023054"/>
    </source>
</evidence>
<protein>
    <recommendedName>
        <fullName evidence="14">WD_REPEATS_REGION domain-containing protein</fullName>
    </recommendedName>
</protein>
<dbReference type="Gene3D" id="2.130.10.10">
    <property type="entry name" value="YVTN repeat-like/Quinoprotein amine dehydrogenase"/>
    <property type="match status" value="3"/>
</dbReference>
<reference evidence="12 13" key="2">
    <citation type="submission" date="2023-11" db="UniProtKB">
        <authorList>
            <consortium name="WormBaseParasite"/>
        </authorList>
    </citation>
    <scope>IDENTIFICATION</scope>
</reference>
<feature type="compositionally biased region" description="Low complexity" evidence="10">
    <location>
        <begin position="607"/>
        <end position="620"/>
    </location>
</feature>
<dbReference type="SMART" id="SM00320">
    <property type="entry name" value="WD40"/>
    <property type="match status" value="6"/>
</dbReference>
<dbReference type="PROSITE" id="PS50082">
    <property type="entry name" value="WD_REPEATS_2"/>
    <property type="match status" value="1"/>
</dbReference>
<dbReference type="InterPro" id="IPR036322">
    <property type="entry name" value="WD40_repeat_dom_sf"/>
</dbReference>
<feature type="repeat" description="WD" evidence="8">
    <location>
        <begin position="352"/>
        <end position="385"/>
    </location>
</feature>
<evidence type="ECO:0008006" key="14">
    <source>
        <dbReference type="Google" id="ProtNLM"/>
    </source>
</evidence>
<keyword evidence="3 8" id="KW-0853">WD repeat</keyword>
<accession>A0AA85KL10</accession>
<dbReference type="Proteomes" id="UP000050795">
    <property type="component" value="Unassembled WGS sequence"/>
</dbReference>
<evidence type="ECO:0000256" key="4">
    <source>
        <dbReference type="ARBA" id="ARBA00022737"/>
    </source>
</evidence>
<keyword evidence="4" id="KW-0677">Repeat</keyword>
<dbReference type="WBParaSite" id="TREG1_96190.1">
    <property type="protein sequence ID" value="TREG1_96190.1"/>
    <property type="gene ID" value="TREG1_96190"/>
</dbReference>
<dbReference type="Pfam" id="PF00400">
    <property type="entry name" value="WD40"/>
    <property type="match status" value="1"/>
</dbReference>
<dbReference type="PANTHER" id="PTHR14885">
    <property type="entry name" value="CILIA- AND FLAGELLA-ASSOCIATED PROTEIN 43-RELATED"/>
    <property type="match status" value="1"/>
</dbReference>
<evidence type="ECO:0000256" key="3">
    <source>
        <dbReference type="ARBA" id="ARBA00022574"/>
    </source>
</evidence>
<evidence type="ECO:0000256" key="7">
    <source>
        <dbReference type="ARBA" id="ARBA00023273"/>
    </source>
</evidence>
<organism evidence="11 12">
    <name type="scientific">Trichobilharzia regenti</name>
    <name type="common">Nasal bird schistosome</name>
    <dbReference type="NCBI Taxonomy" id="157069"/>
    <lineage>
        <taxon>Eukaryota</taxon>
        <taxon>Metazoa</taxon>
        <taxon>Spiralia</taxon>
        <taxon>Lophotrochozoa</taxon>
        <taxon>Platyhelminthes</taxon>
        <taxon>Trematoda</taxon>
        <taxon>Digenea</taxon>
        <taxon>Strigeidida</taxon>
        <taxon>Schistosomatoidea</taxon>
        <taxon>Schistosomatidae</taxon>
        <taxon>Trichobilharzia</taxon>
    </lineage>
</organism>
<feature type="region of interest" description="Disordered" evidence="10">
    <location>
        <begin position="1242"/>
        <end position="1263"/>
    </location>
</feature>
<feature type="region of interest" description="Disordered" evidence="10">
    <location>
        <begin position="588"/>
        <end position="620"/>
    </location>
</feature>
<dbReference type="GO" id="GO:0005930">
    <property type="term" value="C:axoneme"/>
    <property type="evidence" value="ECO:0007669"/>
    <property type="project" value="UniProtKB-SubCell"/>
</dbReference>
<feature type="coiled-coil region" evidence="9">
    <location>
        <begin position="1543"/>
        <end position="1598"/>
    </location>
</feature>
<dbReference type="SUPFAM" id="SSF50978">
    <property type="entry name" value="WD40 repeat-like"/>
    <property type="match status" value="1"/>
</dbReference>
<dbReference type="InterPro" id="IPR015943">
    <property type="entry name" value="WD40/YVTN_repeat-like_dom_sf"/>
</dbReference>
<evidence type="ECO:0000256" key="8">
    <source>
        <dbReference type="PROSITE-ProRule" id="PRU00221"/>
    </source>
</evidence>
<sequence length="1817" mass="209859">MKLYRILREGTQTAYSACQFSPDGEMIATVGCDPDYMLTLWEWRNEQIVLRAKAFSQDIYRVAWSTDLSGVLTTAGVGHIRFWKMAHTFTGLKLQGKLGKFGKVELTDIEGFITLPDGKVLTGSAWGNLLVWDGELIKVQISRKGKRPCHNGYIMQIVMDEGELMTIGQDGWIRIWDFETVDTAECSEEGALYELEPMNELRVGTKARLAYVVKIPIPDSTMWYAQDSDGAIWKLDLSFSHTSLAPELLDEFHANDIVDCVTSPLTYCAATVGLDGKVCIYDIVQKQVIVERRFPSSGSTIIWSPPQVDPKGKILVVGHQDGVLRLLKFGENPEEPSKRTKDFALLDLGQALKPHKMAITSMIFSPSGKIFITGSKDETLFFFNVHATHLSPIGFVHVHEKVVRLEWYYVNNKPTNEVVVYLENGCVLTIECPSENETYDHSKTFALSQFHTTHSYQLLSIKSRLEHDEESEVKLERYEKEKELRQEIRRMNARLQPETEEDAQKLDDEEELIRQGVMSEIADWAPTYPTSPSPLLYGCLDRNEANHIWMSLGDFDKGYLYKCKLGGPVLTIDEAVEKVRKEKANIKKQNQIKHDMEGQTEMDQSSETTTTTTPTATTITTDTNTENTEIIDPKSITLADRIPVTEPNKAVCMSEKKDTSVTYWTFSNSGYRVLIGYDDGVIRVQLLEKAFDLTSFKGYWIFRLHDNQRGRVNRIALTYDEKFLLSAASDGTLFVCELMTEELQDKEIKEYRARIPSTFDTSVKVDDITDPKAYSIEEYKQKSEYDRLVELAEQKKAETRLKVSELRRRFKKLKDRNERLPERIRLPISEFNLVPQIRNDLLKDRKAAVDLVYRETAWETEKNQLALEKLETAFIKPLDCDRITVKAFTTAHCVSSIRTNQLSDEHLKLYDEISKMKEKSLVDEAMKARYTQHDATDQVEKGSEKTKSDVEQTQAPVKGARGLRVAQKLHVLELARQRRAARRAQWEELQAMKPPDDYEDPNDVEAIRLAQEQMGDYKLKSATNYVIPESMKLNTFGAKYRLLSIVDKTFELRHEFNISLLNLRDKKLMILEELKRIDGQLEKVNCDLPVEEIGIRLHLEELDIEEYPEKKYTYDNEILMEFKKKLEQEGIKNQAEKNHPQGGELTATATTAVKKLLGTKMSFTESILPSERSYRTEPDMTSDVCESEQIVKSIVWFPLHYLTMNTYQVFPNDNPDKSLSAIKYSQYKTFNEISVFQASDSTMLDDHPTDQQQQQQQQSQDPNNFMKISLSRPIRPDKVTSCHIQKIETDIAEKTDATDKVEAISLITDLETNPSEGSFTTRGTRHKKTITGNNLEAELQKQRFIRAKYERDMWLATASRLVRCFDAELRLLRHVRFKLDVLLKRADLHQLTLYDEFRLLKEFEKSECVLTEKKQSRSEEKHEINQKVNEVTAKIEQKKKELERLAQREHQIHEEFKASISDSHKFAEFLTKVFKKRIKRKKQEVFHSDESQSEESSSSDESSFGESEDESGTEDVAIMDLDTCPPGCPVEDFEHTCLIREKRLDVEEEMAEEKKALELLRKDLETFTKKQRVIEAALKQAQSELEAFQLEKQRKLNELEIIVILRLDQIHHYTNFSVPSDMTSSLIFLRHTLHALRKRIKELEEEKKHQRVERKQAKARHAMLQKHKKLFQKELEKLSAICDKEMNDKFGQIDDIEKMENVMVNPKLEDLTTKMLILQEEFNKEEAKIEAKIRVARDDCMGQVRQNTVYLTQLLMLFNEHQQLQNELNQTQGSKIGAIHNSSGYIEPKQLKQLVQLAKLQSEEIHALTKEIQQLSR</sequence>
<comment type="subcellular location">
    <subcellularLocation>
        <location evidence="1">Cytoplasm</location>
        <location evidence="1">Cytoskeleton</location>
        <location evidence="1">Cilium axoneme</location>
    </subcellularLocation>
</comment>
<dbReference type="PROSITE" id="PS50294">
    <property type="entry name" value="WD_REPEATS_REGION"/>
    <property type="match status" value="1"/>
</dbReference>
<reference evidence="11" key="1">
    <citation type="submission" date="2022-06" db="EMBL/GenBank/DDBJ databases">
        <authorList>
            <person name="Berger JAMES D."/>
            <person name="Berger JAMES D."/>
        </authorList>
    </citation>
    <scope>NUCLEOTIDE SEQUENCE [LARGE SCALE GENOMIC DNA]</scope>
</reference>
<dbReference type="PANTHER" id="PTHR14885:SF3">
    <property type="entry name" value="CILIA- AND FLAGELLA-ASSOCIATED PROTEIN 44"/>
    <property type="match status" value="1"/>
</dbReference>
<feature type="compositionally biased region" description="Basic and acidic residues" evidence="10">
    <location>
        <begin position="933"/>
        <end position="950"/>
    </location>
</feature>
<dbReference type="GO" id="GO:0003341">
    <property type="term" value="P:cilium movement"/>
    <property type="evidence" value="ECO:0007669"/>
    <property type="project" value="UniProtKB-ARBA"/>
</dbReference>
<feature type="compositionally biased region" description="Low complexity" evidence="10">
    <location>
        <begin position="1494"/>
        <end position="1505"/>
    </location>
</feature>
<keyword evidence="5 9" id="KW-0175">Coiled coil</keyword>
<evidence type="ECO:0000313" key="11">
    <source>
        <dbReference type="Proteomes" id="UP000050795"/>
    </source>
</evidence>
<feature type="region of interest" description="Disordered" evidence="10">
    <location>
        <begin position="933"/>
        <end position="957"/>
    </location>
</feature>
<name>A0AA85KL10_TRIRE</name>
<evidence type="ECO:0000256" key="1">
    <source>
        <dbReference type="ARBA" id="ARBA00004430"/>
    </source>
</evidence>
<evidence type="ECO:0000256" key="9">
    <source>
        <dbReference type="SAM" id="Coils"/>
    </source>
</evidence>
<dbReference type="WBParaSite" id="TREG1_96060.4">
    <property type="protein sequence ID" value="TREG1_96060.4"/>
    <property type="gene ID" value="TREG1_96060"/>
</dbReference>